<comment type="similarity">
    <text evidence="1">Belongs to the PPR family. PCMP-H subfamily.</text>
</comment>
<dbReference type="OrthoDB" id="185373at2759"/>
<dbReference type="InterPro" id="IPR032867">
    <property type="entry name" value="DYW_dom"/>
</dbReference>
<dbReference type="PROSITE" id="PS51292">
    <property type="entry name" value="ZF_RING_CH"/>
    <property type="match status" value="1"/>
</dbReference>
<dbReference type="Pfam" id="PF13041">
    <property type="entry name" value="PPR_2"/>
    <property type="match status" value="2"/>
</dbReference>
<feature type="repeat" description="PPR" evidence="6">
    <location>
        <begin position="427"/>
        <end position="461"/>
    </location>
</feature>
<dbReference type="Pfam" id="PF14432">
    <property type="entry name" value="DYW_deaminase"/>
    <property type="match status" value="1"/>
</dbReference>
<sequence length="981" mass="107887">MEANRIPSPVLLSFTPHLLMHCMNPTMVLGEESSGDMEEGPHHSHLNQSDEDSLSFSDAEEHSWHSPYGSNCAGSTYNDCRVSGASGREIDGFPEPRGKSCLSDSSLDDDPETGASEVNIDVDKIERDCRICHLSLEKAAPESGAPIVLGCSCKDDLAAAHKQCAETWFKIKGNKICEICCSTASNVVGVSENEPSEQWNEANTSAALPPAPSSEARSFWQGHRFLKFLLACLGIPCPRWRQSVVLDVARNGSLLFSRVDRDSPTSHRRIRSSPAPMLASHPLLQQLSLPPRPPPFQFSSSYSPRLLSFRALSCFKPLARPSTASAGAGAGGDYNRLIQSLCAQGHLAQAVQLLPHEHNPSQRTYEALILACGRHNAPSHAAAVHRHLIDHGLDQEPFLSTRLIDMYSHLDRLNNARYVFDRTREKTIFVWNALLKALALADQAEEALALFREMGRLGVPMDSFTCSYVLKACIASSSHPSAAPHRVKQIHAHFCRHGFASRVYVVTTLIDCYAKLGSVAYSERVFNGMIERNVVSWSAMISCYAKNERPFDALELFREMMVKEPETVPNAVMMVNALQACAGLAALGQGKVFHAYILRNALDSVLCVVNALIAMYSKCGSFEMARRIFDRMSDRRDVVTWNSMISAYGVHGFGEKAIQVFHDMISAGVSPSPITFVSVLGACSHAGLIDEGKRFFESMSREHGISPRSEHYACIVDLLGRAGRLDEAVKIIEGMRIEPGPTVWGSLLGACRIHCNVELAERACVRLFELEPVNAGNYVLLADIYAEAKMWEEVTRVRKLLEAKELQKVPGCSWIEVKKKLYSFVSVDEMNPQIEQLHALLVQLVNEMKNNGYVPNTKIVLYDLEPAEKERILLGHSEKLAVAFGLINSGSGEVTMKSDIFAIVSHRHGGSKNGGEAIKGDEDGIKASLCFSGACGMELAFFVSASDDKHSAQFDVPDVVDELCVSGKRTHPCKQLLDVKE</sequence>
<dbReference type="Gene3D" id="1.25.40.10">
    <property type="entry name" value="Tetratricopeptide repeat domain"/>
    <property type="match status" value="3"/>
</dbReference>
<dbReference type="PROSITE" id="PS51375">
    <property type="entry name" value="PPR"/>
    <property type="match status" value="4"/>
</dbReference>
<dbReference type="InterPro" id="IPR013083">
    <property type="entry name" value="Znf_RING/FYVE/PHD"/>
</dbReference>
<dbReference type="Pfam" id="PF01535">
    <property type="entry name" value="PPR"/>
    <property type="match status" value="4"/>
</dbReference>
<evidence type="ECO:0000313" key="9">
    <source>
        <dbReference type="EMBL" id="URD87188.1"/>
    </source>
</evidence>
<evidence type="ECO:0000256" key="1">
    <source>
        <dbReference type="ARBA" id="ARBA00006643"/>
    </source>
</evidence>
<dbReference type="GO" id="GO:0003723">
    <property type="term" value="F:RNA binding"/>
    <property type="evidence" value="ECO:0007669"/>
    <property type="project" value="InterPro"/>
</dbReference>
<dbReference type="InterPro" id="IPR046960">
    <property type="entry name" value="PPR_At4g14850-like_plant"/>
</dbReference>
<dbReference type="NCBIfam" id="TIGR00756">
    <property type="entry name" value="PPR"/>
    <property type="match status" value="6"/>
</dbReference>
<dbReference type="Gene3D" id="3.30.40.10">
    <property type="entry name" value="Zinc/RING finger domain, C3HC4 (zinc finger)"/>
    <property type="match status" value="1"/>
</dbReference>
<feature type="compositionally biased region" description="Basic and acidic residues" evidence="7">
    <location>
        <begin position="88"/>
        <end position="98"/>
    </location>
</feature>
<name>A0A9E7F172_9LILI</name>
<dbReference type="InterPro" id="IPR011016">
    <property type="entry name" value="Znf_RING-CH"/>
</dbReference>
<keyword evidence="5" id="KW-0862">Zinc</keyword>
<evidence type="ECO:0000313" key="10">
    <source>
        <dbReference type="Proteomes" id="UP001055439"/>
    </source>
</evidence>
<dbReference type="GO" id="GO:0009451">
    <property type="term" value="P:RNA modification"/>
    <property type="evidence" value="ECO:0007669"/>
    <property type="project" value="InterPro"/>
</dbReference>
<evidence type="ECO:0000256" key="3">
    <source>
        <dbReference type="ARBA" id="ARBA00022737"/>
    </source>
</evidence>
<dbReference type="InterPro" id="IPR046848">
    <property type="entry name" value="E_motif"/>
</dbReference>
<protein>
    <submittedName>
        <fullName evidence="9">PPR repeat</fullName>
    </submittedName>
</protein>
<dbReference type="InterPro" id="IPR011990">
    <property type="entry name" value="TPR-like_helical_dom_sf"/>
</dbReference>
<feature type="repeat" description="PPR" evidence="6">
    <location>
        <begin position="637"/>
        <end position="671"/>
    </location>
</feature>
<feature type="region of interest" description="Disordered" evidence="7">
    <location>
        <begin position="88"/>
        <end position="116"/>
    </location>
</feature>
<evidence type="ECO:0000256" key="6">
    <source>
        <dbReference type="PROSITE-ProRule" id="PRU00708"/>
    </source>
</evidence>
<evidence type="ECO:0000256" key="2">
    <source>
        <dbReference type="ARBA" id="ARBA00022723"/>
    </source>
</evidence>
<evidence type="ECO:0000256" key="4">
    <source>
        <dbReference type="ARBA" id="ARBA00022771"/>
    </source>
</evidence>
<dbReference type="SUPFAM" id="SSF57850">
    <property type="entry name" value="RING/U-box"/>
    <property type="match status" value="1"/>
</dbReference>
<dbReference type="SUPFAM" id="SSF48452">
    <property type="entry name" value="TPR-like"/>
    <property type="match status" value="1"/>
</dbReference>
<organism evidence="9 10">
    <name type="scientific">Musa troglodytarum</name>
    <name type="common">fe'i banana</name>
    <dbReference type="NCBI Taxonomy" id="320322"/>
    <lineage>
        <taxon>Eukaryota</taxon>
        <taxon>Viridiplantae</taxon>
        <taxon>Streptophyta</taxon>
        <taxon>Embryophyta</taxon>
        <taxon>Tracheophyta</taxon>
        <taxon>Spermatophyta</taxon>
        <taxon>Magnoliopsida</taxon>
        <taxon>Liliopsida</taxon>
        <taxon>Zingiberales</taxon>
        <taxon>Musaceae</taxon>
        <taxon>Musa</taxon>
    </lineage>
</organism>
<gene>
    <name evidence="9" type="ORF">MUK42_28563</name>
</gene>
<feature type="domain" description="RING-CH-type" evidence="8">
    <location>
        <begin position="121"/>
        <end position="187"/>
    </location>
</feature>
<keyword evidence="10" id="KW-1185">Reference proteome</keyword>
<dbReference type="EMBL" id="CP097504">
    <property type="protein sequence ID" value="URD87188.1"/>
    <property type="molecule type" value="Genomic_DNA"/>
</dbReference>
<dbReference type="CDD" id="cd16495">
    <property type="entry name" value="RING_CH-C4HC3_MARCH"/>
    <property type="match status" value="1"/>
</dbReference>
<evidence type="ECO:0000256" key="5">
    <source>
        <dbReference type="ARBA" id="ARBA00022833"/>
    </source>
</evidence>
<keyword evidence="3" id="KW-0677">Repeat</keyword>
<feature type="repeat" description="PPR" evidence="6">
    <location>
        <begin position="533"/>
        <end position="567"/>
    </location>
</feature>
<dbReference type="Pfam" id="PF20431">
    <property type="entry name" value="E_motif"/>
    <property type="match status" value="1"/>
</dbReference>
<evidence type="ECO:0000259" key="8">
    <source>
        <dbReference type="PROSITE" id="PS51292"/>
    </source>
</evidence>
<keyword evidence="2" id="KW-0479">Metal-binding</keyword>
<dbReference type="PANTHER" id="PTHR47926">
    <property type="entry name" value="PENTATRICOPEPTIDE REPEAT-CONTAINING PROTEIN"/>
    <property type="match status" value="1"/>
</dbReference>
<dbReference type="AlphaFoldDB" id="A0A9E7F172"/>
<dbReference type="FunFam" id="1.25.40.10:FF:000073">
    <property type="entry name" value="Pentatricopeptide repeat-containing protein chloroplastic"/>
    <property type="match status" value="1"/>
</dbReference>
<dbReference type="PANTHER" id="PTHR47926:SF482">
    <property type="entry name" value="PENTATRICOPEPTIDE REPEAT-CONTAINING PROTEIN CHLOROPLASTIC"/>
    <property type="match status" value="1"/>
</dbReference>
<proteinExistence type="inferred from homology"/>
<keyword evidence="4" id="KW-0863">Zinc-finger</keyword>
<dbReference type="Proteomes" id="UP001055439">
    <property type="component" value="Chromosome 2"/>
</dbReference>
<dbReference type="GO" id="GO:0008270">
    <property type="term" value="F:zinc ion binding"/>
    <property type="evidence" value="ECO:0007669"/>
    <property type="project" value="UniProtKB-KW"/>
</dbReference>
<dbReference type="InterPro" id="IPR002885">
    <property type="entry name" value="PPR_rpt"/>
</dbReference>
<dbReference type="SMART" id="SM00744">
    <property type="entry name" value="RINGv"/>
    <property type="match status" value="1"/>
</dbReference>
<dbReference type="Pfam" id="PF12906">
    <property type="entry name" value="RINGv"/>
    <property type="match status" value="1"/>
</dbReference>
<feature type="region of interest" description="Disordered" evidence="7">
    <location>
        <begin position="29"/>
        <end position="62"/>
    </location>
</feature>
<feature type="repeat" description="PPR" evidence="6">
    <location>
        <begin position="672"/>
        <end position="707"/>
    </location>
</feature>
<reference evidence="9" key="1">
    <citation type="submission" date="2022-05" db="EMBL/GenBank/DDBJ databases">
        <title>The Musa troglodytarum L. genome provides insights into the mechanism of non-climacteric behaviour and enrichment of carotenoids.</title>
        <authorList>
            <person name="Wang J."/>
        </authorList>
    </citation>
    <scope>NUCLEOTIDE SEQUENCE</scope>
    <source>
        <tissue evidence="9">Leaf</tissue>
    </source>
</reference>
<dbReference type="FunFam" id="1.25.40.10:FF:001104">
    <property type="entry name" value="Uncharacterized protein"/>
    <property type="match status" value="1"/>
</dbReference>
<evidence type="ECO:0000256" key="7">
    <source>
        <dbReference type="SAM" id="MobiDB-lite"/>
    </source>
</evidence>
<dbReference type="GO" id="GO:0010467">
    <property type="term" value="P:gene expression"/>
    <property type="evidence" value="ECO:0007669"/>
    <property type="project" value="UniProtKB-ARBA"/>
</dbReference>
<accession>A0A9E7F172</accession>
<dbReference type="FunFam" id="1.25.40.10:FF:000341">
    <property type="entry name" value="Pentatricopeptide repeat-containing protein chloroplastic"/>
    <property type="match status" value="1"/>
</dbReference>